<dbReference type="PANTHER" id="PTHR35006:SF4">
    <property type="entry name" value="BLR7706 PROTEIN"/>
    <property type="match status" value="1"/>
</dbReference>
<dbReference type="Gene3D" id="3.10.180.10">
    <property type="entry name" value="2,3-Dihydroxybiphenyl 1,2-Dioxygenase, domain 1"/>
    <property type="match status" value="1"/>
</dbReference>
<dbReference type="InterPro" id="IPR029068">
    <property type="entry name" value="Glyas_Bleomycin-R_OHBP_Dase"/>
</dbReference>
<name>G7TDS8_XANOB</name>
<evidence type="ECO:0000313" key="3">
    <source>
        <dbReference type="EMBL" id="AEQ95067.1"/>
    </source>
</evidence>
<dbReference type="PANTHER" id="PTHR35006">
    <property type="entry name" value="GLYOXALASE FAMILY PROTEIN (AFU_ORTHOLOGUE AFUA_5G14830)"/>
    <property type="match status" value="1"/>
</dbReference>
<protein>
    <submittedName>
        <fullName evidence="3">Glyoxalase family protein</fullName>
    </submittedName>
</protein>
<dbReference type="EMBL" id="CP003057">
    <property type="protein sequence ID" value="AEQ95067.1"/>
    <property type="molecule type" value="Genomic_DNA"/>
</dbReference>
<dbReference type="Proteomes" id="UP000008851">
    <property type="component" value="Chromosome"/>
</dbReference>
<evidence type="ECO:0000313" key="4">
    <source>
        <dbReference type="Proteomes" id="UP000008851"/>
    </source>
</evidence>
<dbReference type="SUPFAM" id="SSF54593">
    <property type="entry name" value="Glyoxalase/Bleomycin resistance protein/Dihydroxybiphenyl dioxygenase"/>
    <property type="match status" value="1"/>
</dbReference>
<proteinExistence type="predicted"/>
<dbReference type="InterPro" id="IPR037523">
    <property type="entry name" value="VOC_core"/>
</dbReference>
<dbReference type="eggNOG" id="COG0346">
    <property type="taxonomic scope" value="Bacteria"/>
</dbReference>
<dbReference type="CDD" id="cd07262">
    <property type="entry name" value="VOC_like"/>
    <property type="match status" value="1"/>
</dbReference>
<dbReference type="PROSITE" id="PS51819">
    <property type="entry name" value="VOC"/>
    <property type="match status" value="1"/>
</dbReference>
<organism evidence="3 4">
    <name type="scientific">Xanthomonas oryzae pv. oryzicola (strain BLS256)</name>
    <dbReference type="NCBI Taxonomy" id="383407"/>
    <lineage>
        <taxon>Bacteria</taxon>
        <taxon>Pseudomonadati</taxon>
        <taxon>Pseudomonadota</taxon>
        <taxon>Gammaproteobacteria</taxon>
        <taxon>Lysobacterales</taxon>
        <taxon>Lysobacteraceae</taxon>
        <taxon>Xanthomonas</taxon>
    </lineage>
</organism>
<gene>
    <name evidence="3" type="ORF">XOC_0861</name>
</gene>
<sequence length="163" mass="17169">MQHAIGAGAHADQHRFRHADVPSPSKDVPMLHQVSLGVRTMEISAAFCDAAPGALGYVRVWSDLEPGTLDQAVGYGRAGGEDCLALKQRQATQSAPGAGFHLAFAATDASAVDAFHRAALKHGGRCNGAPGLRPDYGDDDYAAFVIDPHGHHIDAVVDRTPPR</sequence>
<dbReference type="KEGG" id="xor:XOC_0861"/>
<dbReference type="AlphaFoldDB" id="G7TDS8"/>
<feature type="compositionally biased region" description="Basic and acidic residues" evidence="1">
    <location>
        <begin position="11"/>
        <end position="20"/>
    </location>
</feature>
<feature type="domain" description="VOC" evidence="2">
    <location>
        <begin position="30"/>
        <end position="158"/>
    </location>
</feature>
<feature type="region of interest" description="Disordered" evidence="1">
    <location>
        <begin position="1"/>
        <end position="27"/>
    </location>
</feature>
<reference evidence="3 4" key="1">
    <citation type="journal article" date="2011" name="J. Bacteriol.">
        <title>Two new complete genome sequences offer insight into host and tissue specificity of plant pathogenic Xanthomonas spp.</title>
        <authorList>
            <person name="Bogdanove A.J."/>
            <person name="Koebnik R."/>
            <person name="Lu H."/>
            <person name="Furutani A."/>
            <person name="Angiuoli S.V."/>
            <person name="Patil P.B."/>
            <person name="Van Sluys M.A."/>
            <person name="Ryan R.P."/>
            <person name="Meyer D.F."/>
            <person name="Han S.W."/>
            <person name="Aparna G."/>
            <person name="Rajaram M."/>
            <person name="Delcher A.L."/>
            <person name="Phillippy A.M."/>
            <person name="Puiu D."/>
            <person name="Schatz M.C."/>
            <person name="Shumway M."/>
            <person name="Sommer D.D."/>
            <person name="Trapnell C."/>
            <person name="Benahmed F."/>
            <person name="Dimitrov G."/>
            <person name="Madupu R."/>
            <person name="Radune D."/>
            <person name="Sullivan S."/>
            <person name="Jha G."/>
            <person name="Ishihara H."/>
            <person name="Lee S.W."/>
            <person name="Pandey A."/>
            <person name="Sharma V."/>
            <person name="Sriariyanun M."/>
            <person name="Szurek B."/>
            <person name="Vera-Cruz C.M."/>
            <person name="Dorman K.S."/>
            <person name="Ronald P.C."/>
            <person name="Verdier V."/>
            <person name="Dow J.M."/>
            <person name="Sonti R.V."/>
            <person name="Tsuge S."/>
            <person name="Brendel V.P."/>
            <person name="Rabinowicz P.D."/>
            <person name="Leach J.E."/>
            <person name="White F.F."/>
            <person name="Salzberg S.L."/>
        </authorList>
    </citation>
    <scope>NUCLEOTIDE SEQUENCE [LARGE SCALE GENOMIC DNA]</scope>
    <source>
        <strain evidence="3 4">BLS256</strain>
    </source>
</reference>
<accession>G7TDS8</accession>
<evidence type="ECO:0000259" key="2">
    <source>
        <dbReference type="PROSITE" id="PS51819"/>
    </source>
</evidence>
<evidence type="ECO:0000256" key="1">
    <source>
        <dbReference type="SAM" id="MobiDB-lite"/>
    </source>
</evidence>
<dbReference type="HOGENOM" id="CLU_046006_6_1_6"/>